<accession>V9SDE8</accession>
<sequence>MTVWNKNSAVYQKWLSMHESDIETLKDMLCLAQFGYRVSSSKILWIPGTKTSYPIAVIPTVSQKELEAEALPQILGKHKNFFYRLLRL</sequence>
<keyword evidence="2" id="KW-1185">Reference proteome</keyword>
<evidence type="ECO:0000313" key="2">
    <source>
        <dbReference type="Proteomes" id="UP000232615"/>
    </source>
</evidence>
<dbReference type="InterPro" id="IPR043923">
    <property type="entry name" value="DUF5774"/>
</dbReference>
<dbReference type="EMBL" id="KF483846">
    <property type="protein sequence ID" value="AHC54918.1"/>
    <property type="molecule type" value="Genomic_DNA"/>
</dbReference>
<protein>
    <submittedName>
        <fullName evidence="1">Uncharacterized protein</fullName>
    </submittedName>
</protein>
<proteinExistence type="predicted"/>
<gene>
    <name evidence="1" type="ORF">TNS_ORF200</name>
</gene>
<dbReference type="Proteomes" id="UP000232615">
    <property type="component" value="Segment"/>
</dbReference>
<name>V9SDE8_9VIRU</name>
<dbReference type="Pfam" id="PF19083">
    <property type="entry name" value="DUF5774"/>
    <property type="match status" value="1"/>
</dbReference>
<reference evidence="1 2" key="1">
    <citation type="journal article" date="2014" name="Arch. Virol.">
        <title>Complete genome sequence of Tunisvirus, a new member of the proposed family Marseilleviridae.</title>
        <authorList>
            <person name="Aherfi S."/>
            <person name="Boughalmi M."/>
            <person name="Pagnier I."/>
            <person name="Fournous G."/>
            <person name="La Scola B."/>
            <person name="Raoult D."/>
            <person name="Colson P."/>
        </authorList>
    </citation>
    <scope>NUCLEOTIDE SEQUENCE [LARGE SCALE GENOMIC DNA]</scope>
    <source>
        <strain evidence="1 2">U484</strain>
    </source>
</reference>
<organism evidence="1 2">
    <name type="scientific">Tunisvirus fontaine2</name>
    <dbReference type="NCBI Taxonomy" id="1421067"/>
    <lineage>
        <taxon>Viruses</taxon>
        <taxon>Varidnaviria</taxon>
        <taxon>Bamfordvirae</taxon>
        <taxon>Nucleocytoviricota</taxon>
        <taxon>Megaviricetes</taxon>
        <taxon>Pimascovirales</taxon>
        <taxon>Pimascovirales incertae sedis</taxon>
        <taxon>Marseilleviridae</taxon>
        <taxon>Losannavirus</taxon>
        <taxon>Losannavirus tunisense</taxon>
    </lineage>
</organism>
<evidence type="ECO:0000313" key="1">
    <source>
        <dbReference type="EMBL" id="AHC54918.1"/>
    </source>
</evidence>